<dbReference type="EMBL" id="QICS01000016">
    <property type="protein sequence ID" value="PXV85595.1"/>
    <property type="molecule type" value="Genomic_DNA"/>
</dbReference>
<evidence type="ECO:0000313" key="2">
    <source>
        <dbReference type="Proteomes" id="UP000247523"/>
    </source>
</evidence>
<comment type="caution">
    <text evidence="1">The sequence shown here is derived from an EMBL/GenBank/DDBJ whole genome shotgun (WGS) entry which is preliminary data.</text>
</comment>
<evidence type="ECO:0000313" key="1">
    <source>
        <dbReference type="EMBL" id="PXV85595.1"/>
    </source>
</evidence>
<dbReference type="Proteomes" id="UP000247523">
    <property type="component" value="Unassembled WGS sequence"/>
</dbReference>
<dbReference type="AlphaFoldDB" id="A0A318EMM5"/>
<sequence>MSVICCIDAWYYLVIYKKVNIVYSNSKSILYEEILNEISN</sequence>
<proteinExistence type="predicted"/>
<protein>
    <submittedName>
        <fullName evidence="1">Uncharacterized protein</fullName>
    </submittedName>
</protein>
<gene>
    <name evidence="1" type="ORF">C8E03_11627</name>
</gene>
<reference evidence="1 2" key="1">
    <citation type="submission" date="2018-05" db="EMBL/GenBank/DDBJ databases">
        <title>Genomic Encyclopedia of Type Strains, Phase IV (KMG-IV): sequencing the most valuable type-strain genomes for metagenomic binning, comparative biology and taxonomic classification.</title>
        <authorList>
            <person name="Goeker M."/>
        </authorList>
    </citation>
    <scope>NUCLEOTIDE SEQUENCE [LARGE SCALE GENOMIC DNA]</scope>
    <source>
        <strain evidence="1 2">DSM 28816</strain>
    </source>
</reference>
<accession>A0A318EMM5</accession>
<organism evidence="1 2">
    <name type="scientific">Lachnotalea glycerini</name>
    <dbReference type="NCBI Taxonomy" id="1763509"/>
    <lineage>
        <taxon>Bacteria</taxon>
        <taxon>Bacillati</taxon>
        <taxon>Bacillota</taxon>
        <taxon>Clostridia</taxon>
        <taxon>Lachnospirales</taxon>
        <taxon>Lachnospiraceae</taxon>
        <taxon>Lachnotalea</taxon>
    </lineage>
</organism>
<name>A0A318EMM5_9FIRM</name>